<dbReference type="AlphaFoldDB" id="A0A099J570"/>
<name>A0A099J570_9MICO</name>
<dbReference type="Proteomes" id="UP000561726">
    <property type="component" value="Unassembled WGS sequence"/>
</dbReference>
<dbReference type="OrthoDB" id="4904832at2"/>
<feature type="domain" description="BIG2" evidence="2">
    <location>
        <begin position="199"/>
        <end position="278"/>
    </location>
</feature>
<dbReference type="RefSeq" id="WP_035837422.1">
    <property type="nucleotide sequence ID" value="NZ_JACHBQ010000001.1"/>
</dbReference>
<evidence type="ECO:0000313" key="4">
    <source>
        <dbReference type="EMBL" id="MBB5641935.1"/>
    </source>
</evidence>
<evidence type="ECO:0000313" key="3">
    <source>
        <dbReference type="EMBL" id="KGJ72627.1"/>
    </source>
</evidence>
<gene>
    <name evidence="4" type="ORF">BJ997_002483</name>
    <name evidence="3" type="ORF">GY21_14030</name>
</gene>
<keyword evidence="1" id="KW-1133">Transmembrane helix</keyword>
<dbReference type="Proteomes" id="UP000029864">
    <property type="component" value="Unassembled WGS sequence"/>
</dbReference>
<dbReference type="STRING" id="1001240.GY21_14030"/>
<dbReference type="SUPFAM" id="SSF49373">
    <property type="entry name" value="Invasin/intimin cell-adhesion fragments"/>
    <property type="match status" value="2"/>
</dbReference>
<dbReference type="EMBL" id="JPXF01000062">
    <property type="protein sequence ID" value="KGJ72627.1"/>
    <property type="molecule type" value="Genomic_DNA"/>
</dbReference>
<dbReference type="Gene3D" id="2.60.40.1080">
    <property type="match status" value="2"/>
</dbReference>
<evidence type="ECO:0000313" key="5">
    <source>
        <dbReference type="Proteomes" id="UP000029864"/>
    </source>
</evidence>
<dbReference type="EMBL" id="JACHBQ010000001">
    <property type="protein sequence ID" value="MBB5641935.1"/>
    <property type="molecule type" value="Genomic_DNA"/>
</dbReference>
<comment type="caution">
    <text evidence="3">The sequence shown here is derived from an EMBL/GenBank/DDBJ whole genome shotgun (WGS) entry which is preliminary data.</text>
</comment>
<proteinExistence type="predicted"/>
<keyword evidence="1" id="KW-0812">Transmembrane</keyword>
<feature type="domain" description="BIG2" evidence="2">
    <location>
        <begin position="96"/>
        <end position="178"/>
    </location>
</feature>
<dbReference type="eggNOG" id="COG5492">
    <property type="taxonomic scope" value="Bacteria"/>
</dbReference>
<evidence type="ECO:0000313" key="6">
    <source>
        <dbReference type="Proteomes" id="UP000561726"/>
    </source>
</evidence>
<accession>A0A099J570</accession>
<evidence type="ECO:0000259" key="2">
    <source>
        <dbReference type="SMART" id="SM00635"/>
    </source>
</evidence>
<dbReference type="InterPro" id="IPR003343">
    <property type="entry name" value="Big_2"/>
</dbReference>
<dbReference type="Pfam" id="PF02368">
    <property type="entry name" value="Big_2"/>
    <property type="match status" value="2"/>
</dbReference>
<protein>
    <recommendedName>
        <fullName evidence="2">BIG2 domain-containing protein</fullName>
    </recommendedName>
</protein>
<sequence>MNTHLRRRLLADAAVNSHANPAHVDRALQYGNSRYRRRVASVYAVTLTVSAILMLALVAVHPAAYAVLNSLGADSTTTAPLPTATNLSDTPNSNIVLASISIVPGAVTLAAGETAQLSVVGNFSDGASGPVSGVATWQSDNDTIAIITTEGVVTALVPDQNATITASLGGFTDTTTVIVAAKVLTRISIRSVQSSYNSFQKDLETDSQAGLPVGGEAALVADGAYSDGTSGALAGVTWASDETGIATIGADGTLRAVAAGTAQVTASLQGVVGTVTIDVSEANVVD</sequence>
<reference evidence="3 5" key="1">
    <citation type="submission" date="2014-08" db="EMBL/GenBank/DDBJ databases">
        <authorList>
            <person name="Sisinthy S."/>
        </authorList>
    </citation>
    <scope>NUCLEOTIDE SEQUENCE [LARGE SCALE GENOMIC DNA]</scope>
    <source>
        <strain evidence="3 5">RuG17</strain>
    </source>
</reference>
<organism evidence="3 5">
    <name type="scientific">Cryobacterium roopkundense</name>
    <dbReference type="NCBI Taxonomy" id="1001240"/>
    <lineage>
        <taxon>Bacteria</taxon>
        <taxon>Bacillati</taxon>
        <taxon>Actinomycetota</taxon>
        <taxon>Actinomycetes</taxon>
        <taxon>Micrococcales</taxon>
        <taxon>Microbacteriaceae</taxon>
        <taxon>Cryobacterium</taxon>
    </lineage>
</organism>
<dbReference type="SMART" id="SM00635">
    <property type="entry name" value="BID_2"/>
    <property type="match status" value="2"/>
</dbReference>
<keyword evidence="5" id="KW-1185">Reference proteome</keyword>
<evidence type="ECO:0000256" key="1">
    <source>
        <dbReference type="SAM" id="Phobius"/>
    </source>
</evidence>
<keyword evidence="1" id="KW-0472">Membrane</keyword>
<dbReference type="InterPro" id="IPR008964">
    <property type="entry name" value="Invasin/intimin_cell_adhesion"/>
</dbReference>
<reference evidence="4 6" key="2">
    <citation type="submission" date="2020-08" db="EMBL/GenBank/DDBJ databases">
        <title>Sequencing the genomes of 1000 actinobacteria strains.</title>
        <authorList>
            <person name="Klenk H.-P."/>
        </authorList>
    </citation>
    <scope>NUCLEOTIDE SEQUENCE [LARGE SCALE GENOMIC DNA]</scope>
    <source>
        <strain evidence="4 6">DSM 21065</strain>
    </source>
</reference>
<feature type="transmembrane region" description="Helical" evidence="1">
    <location>
        <begin position="42"/>
        <end position="68"/>
    </location>
</feature>